<evidence type="ECO:0000259" key="1">
    <source>
        <dbReference type="Pfam" id="PF03478"/>
    </source>
</evidence>
<proteinExistence type="predicted"/>
<dbReference type="AlphaFoldDB" id="A0A3B6ESR7"/>
<dbReference type="Pfam" id="PF03478">
    <property type="entry name" value="Beta-prop_KIB1-4"/>
    <property type="match status" value="1"/>
</dbReference>
<dbReference type="OMA" id="GIRAVCP"/>
<protein>
    <recommendedName>
        <fullName evidence="1">KIB1-4 beta-propeller domain-containing protein</fullName>
    </recommendedName>
</protein>
<sequence>MKEEGGGSSQKRRAEWASLQPDLVQLIADFLLSTSGVDEYMAMRAVCPSWRSSVDKPSSHAAVTDLRFRPRQWVLLNGADDDQGRPLFLNVTTGRFRRLRLSVLRDYILVDASDGLLVLGDRERPHAARLLNPLTGDMLPFAAPIPPGSQVAAAIALAGSEPTIIFSFPQILCKYVLLGGNAVVYSADPTGQLYAVKIHDAALKEEESFCLRSMVTCAGNVYVLSLKGMLYKIVWTGGLWYAERILEIEMHYTGALVESAGKLLVVRVDLEITEFFSVDVERKVLEPIESIRSCALFLSSGRCVLVDADKVPSIKGNCTYGSFGGNKFYNMYTRYDLSDAKKENITGPQVPGYLSCLIADSDITREGPLSLAQVLLTPYPDVKAQLDRIRCKI</sequence>
<dbReference type="Gramene" id="TraesCS3A02G497400.1">
    <property type="protein sequence ID" value="TraesCS3A02G497400.1.cds1"/>
    <property type="gene ID" value="TraesCS3A02G497400"/>
</dbReference>
<dbReference type="Proteomes" id="UP000019116">
    <property type="component" value="Chromosome 3A"/>
</dbReference>
<feature type="domain" description="KIB1-4 beta-propeller" evidence="1">
    <location>
        <begin position="88"/>
        <end position="322"/>
    </location>
</feature>
<evidence type="ECO:0000313" key="2">
    <source>
        <dbReference type="EnsemblPlants" id="TraesCS3A02G497400.1.cds1"/>
    </source>
</evidence>
<reference evidence="2" key="2">
    <citation type="submission" date="2018-10" db="UniProtKB">
        <authorList>
            <consortium name="EnsemblPlants"/>
        </authorList>
    </citation>
    <scope>IDENTIFICATION</scope>
</reference>
<name>A0A3B6ESR7_WHEAT</name>
<dbReference type="PANTHER" id="PTHR33165">
    <property type="entry name" value="F-BOX DOMAIN CONTAINING PROTEIN-LIKE-RELATED"/>
    <property type="match status" value="1"/>
</dbReference>
<dbReference type="Gramene" id="TraesCS3A03G1167900.1">
    <property type="protein sequence ID" value="TraesCS3A03G1167900.1.CDS1"/>
    <property type="gene ID" value="TraesCS3A03G1167900"/>
</dbReference>
<reference evidence="2" key="1">
    <citation type="submission" date="2018-08" db="EMBL/GenBank/DDBJ databases">
        <authorList>
            <person name="Rossello M."/>
        </authorList>
    </citation>
    <scope>NUCLEOTIDE SEQUENCE [LARGE SCALE GENOMIC DNA]</scope>
    <source>
        <strain evidence="2">cv. Chinese Spring</strain>
    </source>
</reference>
<dbReference type="InterPro" id="IPR005174">
    <property type="entry name" value="KIB1-4_b-propeller"/>
</dbReference>
<dbReference type="EnsemblPlants" id="TraesCS3A02G497400.1">
    <property type="protein sequence ID" value="TraesCS3A02G497400.1.cds1"/>
    <property type="gene ID" value="TraesCS3A02G497400"/>
</dbReference>
<dbReference type="PANTHER" id="PTHR33165:SF35">
    <property type="entry name" value="DUF295 DOMAIN-CONTAINING PROTEIN"/>
    <property type="match status" value="1"/>
</dbReference>
<dbReference type="Gramene" id="TraesNOR3A03G01535380.1">
    <property type="protein sequence ID" value="TraesNOR3A03G01535380.1.CDS1"/>
    <property type="gene ID" value="TraesNOR3A03G01535380"/>
</dbReference>
<evidence type="ECO:0000313" key="3">
    <source>
        <dbReference type="Proteomes" id="UP000019116"/>
    </source>
</evidence>
<keyword evidence="3" id="KW-1185">Reference proteome</keyword>
<accession>A0A3B6ESR7</accession>
<organism evidence="2">
    <name type="scientific">Triticum aestivum</name>
    <name type="common">Wheat</name>
    <dbReference type="NCBI Taxonomy" id="4565"/>
    <lineage>
        <taxon>Eukaryota</taxon>
        <taxon>Viridiplantae</taxon>
        <taxon>Streptophyta</taxon>
        <taxon>Embryophyta</taxon>
        <taxon>Tracheophyta</taxon>
        <taxon>Spermatophyta</taxon>
        <taxon>Magnoliopsida</taxon>
        <taxon>Liliopsida</taxon>
        <taxon>Poales</taxon>
        <taxon>Poaceae</taxon>
        <taxon>BOP clade</taxon>
        <taxon>Pooideae</taxon>
        <taxon>Triticodae</taxon>
        <taxon>Triticeae</taxon>
        <taxon>Triticinae</taxon>
        <taxon>Triticum</taxon>
    </lineage>
</organism>